<feature type="chain" id="PRO_5025399826" evidence="1">
    <location>
        <begin position="20"/>
        <end position="119"/>
    </location>
</feature>
<reference evidence="2" key="1">
    <citation type="submission" date="2019-12" db="EMBL/GenBank/DDBJ databases">
        <title>An insight into the sialome of adult female Ixodes ricinus ticks feeding for 6 days.</title>
        <authorList>
            <person name="Perner J."/>
            <person name="Ribeiro J.M.C."/>
        </authorList>
    </citation>
    <scope>NUCLEOTIDE SEQUENCE</scope>
    <source>
        <strain evidence="2">Semi-engorged</strain>
        <tissue evidence="2">Salivary glands</tissue>
    </source>
</reference>
<dbReference type="EMBL" id="GIFC01008891">
    <property type="protein sequence ID" value="MXU90974.1"/>
    <property type="molecule type" value="Transcribed_RNA"/>
</dbReference>
<feature type="signal peptide" evidence="1">
    <location>
        <begin position="1"/>
        <end position="19"/>
    </location>
</feature>
<dbReference type="AlphaFoldDB" id="A0A6B0UN66"/>
<proteinExistence type="predicted"/>
<keyword evidence="1" id="KW-0732">Signal</keyword>
<accession>A0A6B0UN66</accession>
<evidence type="ECO:0000256" key="1">
    <source>
        <dbReference type="SAM" id="SignalP"/>
    </source>
</evidence>
<sequence>MLRYSPLLMIFVRALPVDASESFLFQGERPSHFACVFGLSGFAKTGNVQRLLSSSFFSQFILCPCATVDCCTRTTPFSCMVSPEPEKDSLHSVACEAVRALLSAITSTNIVMCPKCPAR</sequence>
<evidence type="ECO:0000313" key="2">
    <source>
        <dbReference type="EMBL" id="MXU90974.1"/>
    </source>
</evidence>
<name>A0A6B0UN66_IXORI</name>
<protein>
    <submittedName>
        <fullName evidence="2">Putative secreted protein</fullName>
    </submittedName>
</protein>
<organism evidence="2">
    <name type="scientific">Ixodes ricinus</name>
    <name type="common">Common tick</name>
    <name type="synonym">Acarus ricinus</name>
    <dbReference type="NCBI Taxonomy" id="34613"/>
    <lineage>
        <taxon>Eukaryota</taxon>
        <taxon>Metazoa</taxon>
        <taxon>Ecdysozoa</taxon>
        <taxon>Arthropoda</taxon>
        <taxon>Chelicerata</taxon>
        <taxon>Arachnida</taxon>
        <taxon>Acari</taxon>
        <taxon>Parasitiformes</taxon>
        <taxon>Ixodida</taxon>
        <taxon>Ixodoidea</taxon>
        <taxon>Ixodidae</taxon>
        <taxon>Ixodinae</taxon>
        <taxon>Ixodes</taxon>
    </lineage>
</organism>